<sequence>MILAPSPATSSSASLAGIQGGLHVLNHVPLHSDLRMRDLYMFIRKVEARKVSRRCVAATCVCPARQRKCVVWPGVFGVRAVRGGGVRGQRHSAMRCHASLRATRRHSLADRHFSCTHRAAQRNIVCHHALFCARSMAVNGYECYKGKEELAETQFE</sequence>
<accession>A0A5B7ER69</accession>
<reference evidence="1 2" key="1">
    <citation type="submission" date="2019-05" db="EMBL/GenBank/DDBJ databases">
        <title>Another draft genome of Portunus trituberculatus and its Hox gene families provides insights of decapod evolution.</title>
        <authorList>
            <person name="Jeong J.-H."/>
            <person name="Song I."/>
            <person name="Kim S."/>
            <person name="Choi T."/>
            <person name="Kim D."/>
            <person name="Ryu S."/>
            <person name="Kim W."/>
        </authorList>
    </citation>
    <scope>NUCLEOTIDE SEQUENCE [LARGE SCALE GENOMIC DNA]</scope>
    <source>
        <tissue evidence="1">Muscle</tissue>
    </source>
</reference>
<dbReference type="AlphaFoldDB" id="A0A5B7ER69"/>
<gene>
    <name evidence="1" type="ORF">E2C01_029333</name>
</gene>
<evidence type="ECO:0000313" key="1">
    <source>
        <dbReference type="EMBL" id="MPC35895.1"/>
    </source>
</evidence>
<keyword evidence="2" id="KW-1185">Reference proteome</keyword>
<dbReference type="Proteomes" id="UP000324222">
    <property type="component" value="Unassembled WGS sequence"/>
</dbReference>
<comment type="caution">
    <text evidence="1">The sequence shown here is derived from an EMBL/GenBank/DDBJ whole genome shotgun (WGS) entry which is preliminary data.</text>
</comment>
<evidence type="ECO:0000313" key="2">
    <source>
        <dbReference type="Proteomes" id="UP000324222"/>
    </source>
</evidence>
<dbReference type="EMBL" id="VSRR010003374">
    <property type="protein sequence ID" value="MPC35895.1"/>
    <property type="molecule type" value="Genomic_DNA"/>
</dbReference>
<organism evidence="1 2">
    <name type="scientific">Portunus trituberculatus</name>
    <name type="common">Swimming crab</name>
    <name type="synonym">Neptunus trituberculatus</name>
    <dbReference type="NCBI Taxonomy" id="210409"/>
    <lineage>
        <taxon>Eukaryota</taxon>
        <taxon>Metazoa</taxon>
        <taxon>Ecdysozoa</taxon>
        <taxon>Arthropoda</taxon>
        <taxon>Crustacea</taxon>
        <taxon>Multicrustacea</taxon>
        <taxon>Malacostraca</taxon>
        <taxon>Eumalacostraca</taxon>
        <taxon>Eucarida</taxon>
        <taxon>Decapoda</taxon>
        <taxon>Pleocyemata</taxon>
        <taxon>Brachyura</taxon>
        <taxon>Eubrachyura</taxon>
        <taxon>Portunoidea</taxon>
        <taxon>Portunidae</taxon>
        <taxon>Portuninae</taxon>
        <taxon>Portunus</taxon>
    </lineage>
</organism>
<name>A0A5B7ER69_PORTR</name>
<proteinExistence type="predicted"/>
<protein>
    <submittedName>
        <fullName evidence="1">Uncharacterized protein</fullName>
    </submittedName>
</protein>